<comment type="caution">
    <text evidence="3">The sequence shown here is derived from an EMBL/GenBank/DDBJ whole genome shotgun (WGS) entry which is preliminary data.</text>
</comment>
<reference evidence="4" key="1">
    <citation type="journal article" date="2020" name="Nat. Commun.">
        <title>Genome assembly of wild tea tree DASZ reveals pedigree and selection history of tea varieties.</title>
        <authorList>
            <person name="Zhang W."/>
            <person name="Zhang Y."/>
            <person name="Qiu H."/>
            <person name="Guo Y."/>
            <person name="Wan H."/>
            <person name="Zhang X."/>
            <person name="Scossa F."/>
            <person name="Alseekh S."/>
            <person name="Zhang Q."/>
            <person name="Wang P."/>
            <person name="Xu L."/>
            <person name="Schmidt M.H."/>
            <person name="Jia X."/>
            <person name="Li D."/>
            <person name="Zhu A."/>
            <person name="Guo F."/>
            <person name="Chen W."/>
            <person name="Ni D."/>
            <person name="Usadel B."/>
            <person name="Fernie A.R."/>
            <person name="Wen W."/>
        </authorList>
    </citation>
    <scope>NUCLEOTIDE SEQUENCE [LARGE SCALE GENOMIC DNA]</scope>
    <source>
        <strain evidence="4">cv. G240</strain>
    </source>
</reference>
<sequence length="565" mass="62545">MSANGGLGVHTIWKVPIRSMESRLGAAAEERVKTMKEWREREKAKWDELVQPSALFEAGLGPQPRGGDLDQAELEARREVQEAENQAILAKATKLKETRRDRPPQPITRERIRPRPKPLGGKDLSSFEPRPPPVDPVKEHARKEGEALKKKKKKKKKRSAPEGAADEPGAKRAEVAPAEVEVPVAKGTPEVVEVTPTREVVETAPTVQVGVGLTEVAPSGREQTQKGPAPQEGGVRLATAIYHARAVAGRLEGEEGPARAGADRLVKIVEETALRSASRFNEVDLLRGLCSAQMEESADWKTAHAELQAVKLELEDTRRKVVSLEFQLAGEQKKLEESERACAVAIEWHEEAMSSNEELVRQKDKADARIGDLLKELEDGRVEAEEEKWRLVRELETEKAKVMAEIESLRKGMEEERATAAAERGALQRELDEERAKAASERAAYPDLCIAAVEQYKGSPEFQIAVDAAVARNLAGQESRGVGPSRTTAGGRTEAEVIESFQQSDFYKHEMAEFWDSSWKMFKRGAEELFPDLDLSSVTIGEDDVAQTPLDEGIEEEERVSSEEE</sequence>
<gene>
    <name evidence="3" type="ORF">HYC85_027838</name>
</gene>
<feature type="region of interest" description="Disordered" evidence="2">
    <location>
        <begin position="55"/>
        <end position="181"/>
    </location>
</feature>
<accession>A0A7J7FU82</accession>
<organism evidence="3 4">
    <name type="scientific">Camellia sinensis</name>
    <name type="common">Tea plant</name>
    <name type="synonym">Thea sinensis</name>
    <dbReference type="NCBI Taxonomy" id="4442"/>
    <lineage>
        <taxon>Eukaryota</taxon>
        <taxon>Viridiplantae</taxon>
        <taxon>Streptophyta</taxon>
        <taxon>Embryophyta</taxon>
        <taxon>Tracheophyta</taxon>
        <taxon>Spermatophyta</taxon>
        <taxon>Magnoliopsida</taxon>
        <taxon>eudicotyledons</taxon>
        <taxon>Gunneridae</taxon>
        <taxon>Pentapetalae</taxon>
        <taxon>asterids</taxon>
        <taxon>Ericales</taxon>
        <taxon>Theaceae</taxon>
        <taxon>Camellia</taxon>
    </lineage>
</organism>
<feature type="coiled-coil region" evidence="1">
    <location>
        <begin position="307"/>
        <end position="444"/>
    </location>
</feature>
<name>A0A7J7FU82_CAMSI</name>
<evidence type="ECO:0000256" key="2">
    <source>
        <dbReference type="SAM" id="MobiDB-lite"/>
    </source>
</evidence>
<protein>
    <submittedName>
        <fullName evidence="3">Uncharacterized protein</fullName>
    </submittedName>
</protein>
<dbReference type="EMBL" id="JACBKZ010000014">
    <property type="protein sequence ID" value="KAF5931667.1"/>
    <property type="molecule type" value="Genomic_DNA"/>
</dbReference>
<proteinExistence type="predicted"/>
<feature type="region of interest" description="Disordered" evidence="2">
    <location>
        <begin position="541"/>
        <end position="565"/>
    </location>
</feature>
<keyword evidence="1" id="KW-0175">Coiled coil</keyword>
<dbReference type="Proteomes" id="UP000593564">
    <property type="component" value="Unassembled WGS sequence"/>
</dbReference>
<feature type="compositionally biased region" description="Basic residues" evidence="2">
    <location>
        <begin position="149"/>
        <end position="158"/>
    </location>
</feature>
<reference evidence="3 4" key="2">
    <citation type="submission" date="2020-07" db="EMBL/GenBank/DDBJ databases">
        <title>Genome assembly of wild tea tree DASZ reveals pedigree and selection history of tea varieties.</title>
        <authorList>
            <person name="Zhang W."/>
        </authorList>
    </citation>
    <scope>NUCLEOTIDE SEQUENCE [LARGE SCALE GENOMIC DNA]</scope>
    <source>
        <strain evidence="4">cv. G240</strain>
        <tissue evidence="3">Leaf</tissue>
    </source>
</reference>
<evidence type="ECO:0000313" key="4">
    <source>
        <dbReference type="Proteomes" id="UP000593564"/>
    </source>
</evidence>
<dbReference type="AlphaFoldDB" id="A0A7J7FU82"/>
<feature type="compositionally biased region" description="Basic and acidic residues" evidence="2">
    <location>
        <begin position="136"/>
        <end position="148"/>
    </location>
</feature>
<keyword evidence="4" id="KW-1185">Reference proteome</keyword>
<evidence type="ECO:0000256" key="1">
    <source>
        <dbReference type="SAM" id="Coils"/>
    </source>
</evidence>
<evidence type="ECO:0000313" key="3">
    <source>
        <dbReference type="EMBL" id="KAF5931667.1"/>
    </source>
</evidence>
<feature type="compositionally biased region" description="Basic and acidic residues" evidence="2">
    <location>
        <begin position="94"/>
        <end position="113"/>
    </location>
</feature>